<sequence>MNKRGKFVPIVLCLGSLLSACGGEEAFGKASDNIPVEIVLESDYDNNGQQSSQLGAYNIVADDTTGAFSEEQAFNAVRNYYKSINPDYDNNQDMGDYWDVSRGENGEIVVTYRSYTGSINRYYVDAISGNTYVTEQVPGIIEDEQLTSENFNIKYYLVARG</sequence>
<accession>E0RYC1</accession>
<feature type="signal peptide" evidence="1">
    <location>
        <begin position="1"/>
        <end position="22"/>
    </location>
</feature>
<evidence type="ECO:0000256" key="1">
    <source>
        <dbReference type="SAM" id="SignalP"/>
    </source>
</evidence>
<organism evidence="2 3">
    <name type="scientific">Butyrivibrio proteoclasticus (strain ATCC 51982 / DSM 14932 / B316)</name>
    <name type="common">Clostridium proteoclasticum</name>
    <dbReference type="NCBI Taxonomy" id="515622"/>
    <lineage>
        <taxon>Bacteria</taxon>
        <taxon>Bacillati</taxon>
        <taxon>Bacillota</taxon>
        <taxon>Clostridia</taxon>
        <taxon>Lachnospirales</taxon>
        <taxon>Lachnospiraceae</taxon>
        <taxon>Butyrivibrio</taxon>
    </lineage>
</organism>
<gene>
    <name evidence="2" type="ordered locus">bpr_I2646</name>
</gene>
<proteinExistence type="predicted"/>
<protein>
    <recommendedName>
        <fullName evidence="4">Lipoprotein</fullName>
    </recommendedName>
</protein>
<dbReference type="AlphaFoldDB" id="E0RYC1"/>
<dbReference type="STRING" id="515622.bpr_I2646"/>
<dbReference type="HOGENOM" id="CLU_1881871_0_0_9"/>
<evidence type="ECO:0008006" key="4">
    <source>
        <dbReference type="Google" id="ProtNLM"/>
    </source>
</evidence>
<dbReference type="PROSITE" id="PS51257">
    <property type="entry name" value="PROKAR_LIPOPROTEIN"/>
    <property type="match status" value="1"/>
</dbReference>
<evidence type="ECO:0000313" key="2">
    <source>
        <dbReference type="EMBL" id="ADL35379.1"/>
    </source>
</evidence>
<dbReference type="EMBL" id="CP001810">
    <property type="protein sequence ID" value="ADL35379.1"/>
    <property type="molecule type" value="Genomic_DNA"/>
</dbReference>
<dbReference type="RefSeq" id="WP_013282032.1">
    <property type="nucleotide sequence ID" value="NC_014387.1"/>
</dbReference>
<keyword evidence="1" id="KW-0732">Signal</keyword>
<feature type="chain" id="PRO_5038430879" description="Lipoprotein" evidence="1">
    <location>
        <begin position="23"/>
        <end position="161"/>
    </location>
</feature>
<name>E0RYC1_BUTPB</name>
<dbReference type="Proteomes" id="UP000001299">
    <property type="component" value="Chromosome 1"/>
</dbReference>
<keyword evidence="3" id="KW-1185">Reference proteome</keyword>
<reference evidence="2" key="1">
    <citation type="journal article" date="2010" name="PLoS ONE">
        <title>The glycobiome of the rumen bacterium Butyrivibrio proteoclasticus B316(T) highlights adaptation to a polysaccharide-rich environment.</title>
        <authorList>
            <person name="Kelly W.J."/>
            <person name="Leahy S.C."/>
            <person name="Altermann E."/>
            <person name="Yeoman C.J."/>
            <person name="Dunne J.C."/>
            <person name="Kong Z."/>
            <person name="Pacheco D.M."/>
            <person name="Li D."/>
            <person name="Noel S.J."/>
            <person name="Moon C.D."/>
            <person name="Cookson A.L."/>
            <person name="Attwood G.T."/>
        </authorList>
    </citation>
    <scope>NUCLEOTIDE SEQUENCE [LARGE SCALE GENOMIC DNA]</scope>
    <source>
        <strain evidence="2">B316</strain>
    </source>
</reference>
<dbReference type="KEGG" id="bpb:bpr_I2646"/>
<evidence type="ECO:0000313" key="3">
    <source>
        <dbReference type="Proteomes" id="UP000001299"/>
    </source>
</evidence>